<evidence type="ECO:0000256" key="1">
    <source>
        <dbReference type="ARBA" id="ARBA00004401"/>
    </source>
</evidence>
<reference evidence="11" key="1">
    <citation type="submission" date="2021-03" db="EMBL/GenBank/DDBJ databases">
        <title>Identification and antibiotic profiling of Wohlfahrtiimonas chitiniclastica, an underestimated human pathogen.</title>
        <authorList>
            <person name="Kopf A."/>
            <person name="Bunk B."/>
            <person name="Coldewey S."/>
            <person name="Gunzer F."/>
            <person name="Riedel T."/>
            <person name="Schroettner P."/>
        </authorList>
    </citation>
    <scope>NUCLEOTIDE SEQUENCE</scope>
    <source>
        <strain evidence="11">DSM 100917</strain>
    </source>
</reference>
<comment type="caution">
    <text evidence="11">The sequence shown here is derived from an EMBL/GenBank/DDBJ whole genome shotgun (WGS) entry which is preliminary data.</text>
</comment>
<feature type="transmembrane region" description="Helical" evidence="9">
    <location>
        <begin position="26"/>
        <end position="44"/>
    </location>
</feature>
<dbReference type="InterPro" id="IPR026039">
    <property type="entry name" value="YfgM"/>
</dbReference>
<gene>
    <name evidence="11" type="ORF">J7561_05535</name>
</gene>
<dbReference type="PANTHER" id="PTHR38035:SF1">
    <property type="entry name" value="ANCILLARY SECYEG TRANSLOCON SUBUNIT"/>
    <property type="match status" value="1"/>
</dbReference>
<evidence type="ECO:0000256" key="4">
    <source>
        <dbReference type="ARBA" id="ARBA00022989"/>
    </source>
</evidence>
<name>A0AB35BY79_9GAMM</name>
<comment type="similarity">
    <text evidence="7">Belongs to the YfgM family.</text>
</comment>
<dbReference type="PIRSF" id="PIRSF006170">
    <property type="entry name" value="YfgM"/>
    <property type="match status" value="1"/>
</dbReference>
<evidence type="ECO:0000256" key="7">
    <source>
        <dbReference type="ARBA" id="ARBA00024197"/>
    </source>
</evidence>
<evidence type="ECO:0000313" key="12">
    <source>
        <dbReference type="Proteomes" id="UP000680020"/>
    </source>
</evidence>
<dbReference type="GO" id="GO:0005886">
    <property type="term" value="C:plasma membrane"/>
    <property type="evidence" value="ECO:0007669"/>
    <property type="project" value="UniProtKB-SubCell"/>
</dbReference>
<dbReference type="PANTHER" id="PTHR38035">
    <property type="entry name" value="UPF0070 PROTEIN YFGM"/>
    <property type="match status" value="1"/>
</dbReference>
<evidence type="ECO:0000256" key="5">
    <source>
        <dbReference type="ARBA" id="ARBA00023136"/>
    </source>
</evidence>
<accession>A0AB35BY79</accession>
<keyword evidence="2" id="KW-1003">Cell membrane</keyword>
<protein>
    <recommendedName>
        <fullName evidence="8">Ancillary SecYEG translocon subunit</fullName>
    </recommendedName>
</protein>
<dbReference type="Proteomes" id="UP000680020">
    <property type="component" value="Unassembled WGS sequence"/>
</dbReference>
<keyword evidence="3 9" id="KW-0812">Transmembrane</keyword>
<proteinExistence type="inferred from homology"/>
<evidence type="ECO:0000256" key="8">
    <source>
        <dbReference type="ARBA" id="ARBA00024235"/>
    </source>
</evidence>
<organism evidence="11 12">
    <name type="scientific">Wohlfahrtiimonas chitiniclastica</name>
    <dbReference type="NCBI Taxonomy" id="400946"/>
    <lineage>
        <taxon>Bacteria</taxon>
        <taxon>Pseudomonadati</taxon>
        <taxon>Pseudomonadota</taxon>
        <taxon>Gammaproteobacteria</taxon>
        <taxon>Cardiobacteriales</taxon>
        <taxon>Ignatzschineriaceae</taxon>
        <taxon>Wohlfahrtiimonas</taxon>
    </lineage>
</organism>
<dbReference type="AlphaFoldDB" id="A0AB35BY79"/>
<evidence type="ECO:0000256" key="2">
    <source>
        <dbReference type="ARBA" id="ARBA00022475"/>
    </source>
</evidence>
<evidence type="ECO:0000259" key="10">
    <source>
        <dbReference type="Pfam" id="PF09976"/>
    </source>
</evidence>
<feature type="domain" description="Ancillary SecYEG translocon subunit/Cell division coordinator CpoB TPR" evidence="10">
    <location>
        <begin position="18"/>
        <end position="202"/>
    </location>
</feature>
<dbReference type="InterPro" id="IPR018704">
    <property type="entry name" value="SecYEG/CpoB_TPR"/>
</dbReference>
<dbReference type="Gene3D" id="1.25.40.10">
    <property type="entry name" value="Tetratricopeptide repeat domain"/>
    <property type="match status" value="1"/>
</dbReference>
<sequence>MSLNQLETDEQRAEALVDWLKANGGLIFLAFVVVIGGIIGWDYYRDHQRQQSVKEAAYYYHFEQALSDGKINDNAFKALQQDKATGFVELAVLQQAGLAASQDQLDQAIASLTAEIANIKEPVMKDLYRYRLAKALYAQGDYEKALNELSNIQTESYQGLVKALQGDVYVKEGRLDNARAVYQKAYELLQSPIIQRKINQLGAKS</sequence>
<evidence type="ECO:0000313" key="11">
    <source>
        <dbReference type="EMBL" id="MBS7824666.1"/>
    </source>
</evidence>
<evidence type="ECO:0000256" key="3">
    <source>
        <dbReference type="ARBA" id="ARBA00022692"/>
    </source>
</evidence>
<comment type="subcellular location">
    <subcellularLocation>
        <location evidence="1">Cell membrane</location>
        <topology evidence="1">Single-pass type II membrane protein</topology>
    </subcellularLocation>
</comment>
<dbReference type="RefSeq" id="WP_063455647.1">
    <property type="nucleotide sequence ID" value="NZ_CP115969.1"/>
</dbReference>
<keyword evidence="5 9" id="KW-0472">Membrane</keyword>
<evidence type="ECO:0000256" key="9">
    <source>
        <dbReference type="SAM" id="Phobius"/>
    </source>
</evidence>
<dbReference type="Pfam" id="PF09976">
    <property type="entry name" value="TPR_21"/>
    <property type="match status" value="1"/>
</dbReference>
<evidence type="ECO:0000256" key="6">
    <source>
        <dbReference type="ARBA" id="ARBA00023186"/>
    </source>
</evidence>
<dbReference type="EMBL" id="JAGIBU010000003">
    <property type="protein sequence ID" value="MBS7824666.1"/>
    <property type="molecule type" value="Genomic_DNA"/>
</dbReference>
<dbReference type="InterPro" id="IPR011990">
    <property type="entry name" value="TPR-like_helical_dom_sf"/>
</dbReference>
<dbReference type="SUPFAM" id="SSF48452">
    <property type="entry name" value="TPR-like"/>
    <property type="match status" value="1"/>
</dbReference>
<keyword evidence="4 9" id="KW-1133">Transmembrane helix</keyword>
<dbReference type="GO" id="GO:0044877">
    <property type="term" value="F:protein-containing complex binding"/>
    <property type="evidence" value="ECO:0007669"/>
    <property type="project" value="InterPro"/>
</dbReference>
<keyword evidence="6" id="KW-0143">Chaperone</keyword>